<reference evidence="2 3" key="1">
    <citation type="submission" date="2019-04" db="EMBL/GenBank/DDBJ databases">
        <title>Draft genome sequence of Robertkochia marina CC-AMO-30D.</title>
        <authorList>
            <person name="Hameed A."/>
            <person name="Lin S.-Y."/>
            <person name="Shahina M."/>
            <person name="Lai W.-A."/>
            <person name="Young C.-C."/>
        </authorList>
    </citation>
    <scope>NUCLEOTIDE SEQUENCE [LARGE SCALE GENOMIC DNA]</scope>
    <source>
        <strain evidence="2 3">CC-AMO-30D</strain>
    </source>
</reference>
<proteinExistence type="predicted"/>
<gene>
    <name evidence="2" type="ORF">E7Z59_02800</name>
</gene>
<dbReference type="RefSeq" id="WP_136334765.1">
    <property type="nucleotide sequence ID" value="NZ_QXMP01000001.1"/>
</dbReference>
<name>A0A4S3M3F6_9FLAO</name>
<evidence type="ECO:0000259" key="1">
    <source>
        <dbReference type="Pfam" id="PF04187"/>
    </source>
</evidence>
<evidence type="ECO:0000313" key="2">
    <source>
        <dbReference type="EMBL" id="THD69275.1"/>
    </source>
</evidence>
<sequence length="283" mass="32853">MKNIFLLIAFILTLGQATAQKEPYRIYNQKGKKVSYKKMLRNMEKSELVFLGELHNDPIAHWLQLEITKDLHSKEKLVMGAEMFEADNQDAVNQYLSKEIDKKALDTLARLWPNYPTDYAPLLNFARDKGIRFVATNIPRRYANDVYKGGFEVLDSLSEKEKNWMAPLPIAFDPELPTYQKILEMMGGHGSETLVMAQAMKDATMAHFILKNMKKRSIFIHYNGSYHSDFKEGIVWYIKRQKPELEIVTFTTVLQEDISKLEKEHAGKADYILVVDEDMTRTY</sequence>
<dbReference type="Gene3D" id="3.40.50.11550">
    <property type="match status" value="1"/>
</dbReference>
<dbReference type="InterPro" id="IPR007314">
    <property type="entry name" value="Cofac_haem-bd_dom"/>
</dbReference>
<dbReference type="SUPFAM" id="SSF159501">
    <property type="entry name" value="EreA/ChaN-like"/>
    <property type="match status" value="1"/>
</dbReference>
<dbReference type="Pfam" id="PF04187">
    <property type="entry name" value="Cofac_haem_bdg"/>
    <property type="match status" value="1"/>
</dbReference>
<dbReference type="OrthoDB" id="1680202at2"/>
<protein>
    <submittedName>
        <fullName evidence="2">Iron-regulated protein</fullName>
    </submittedName>
</protein>
<feature type="domain" description="Haem-binding uptake Tiki superfamily ChaN" evidence="1">
    <location>
        <begin position="39"/>
        <end position="238"/>
    </location>
</feature>
<dbReference type="Proteomes" id="UP000305939">
    <property type="component" value="Unassembled WGS sequence"/>
</dbReference>
<dbReference type="EMBL" id="SSMC01000001">
    <property type="protein sequence ID" value="THD69275.1"/>
    <property type="molecule type" value="Genomic_DNA"/>
</dbReference>
<organism evidence="2 3">
    <name type="scientific">Robertkochia marina</name>
    <dbReference type="NCBI Taxonomy" id="1227945"/>
    <lineage>
        <taxon>Bacteria</taxon>
        <taxon>Pseudomonadati</taxon>
        <taxon>Bacteroidota</taxon>
        <taxon>Flavobacteriia</taxon>
        <taxon>Flavobacteriales</taxon>
        <taxon>Flavobacteriaceae</taxon>
        <taxon>Robertkochia</taxon>
    </lineage>
</organism>
<dbReference type="CDD" id="cd14727">
    <property type="entry name" value="ChanN-like"/>
    <property type="match status" value="1"/>
</dbReference>
<accession>A0A4S3M3F6</accession>
<dbReference type="AlphaFoldDB" id="A0A4S3M3F6"/>
<comment type="caution">
    <text evidence="2">The sequence shown here is derived from an EMBL/GenBank/DDBJ whole genome shotgun (WGS) entry which is preliminary data.</text>
</comment>
<evidence type="ECO:0000313" key="3">
    <source>
        <dbReference type="Proteomes" id="UP000305939"/>
    </source>
</evidence>
<keyword evidence="3" id="KW-1185">Reference proteome</keyword>